<protein>
    <recommendedName>
        <fullName evidence="3">Ig-like domain-containing protein</fullName>
    </recommendedName>
</protein>
<evidence type="ECO:0000313" key="2">
    <source>
        <dbReference type="Proteomes" id="UP000013827"/>
    </source>
</evidence>
<keyword evidence="2" id="KW-1185">Reference proteome</keyword>
<dbReference type="Proteomes" id="UP000013827">
    <property type="component" value="Unassembled WGS sequence"/>
</dbReference>
<reference evidence="1" key="2">
    <citation type="submission" date="2024-10" db="UniProtKB">
        <authorList>
            <consortium name="EnsemblProtists"/>
        </authorList>
    </citation>
    <scope>IDENTIFICATION</scope>
</reference>
<dbReference type="GeneID" id="17271116"/>
<reference evidence="2" key="1">
    <citation type="journal article" date="2013" name="Nature">
        <title>Pan genome of the phytoplankton Emiliania underpins its global distribution.</title>
        <authorList>
            <person name="Read B.A."/>
            <person name="Kegel J."/>
            <person name="Klute M.J."/>
            <person name="Kuo A."/>
            <person name="Lefebvre S.C."/>
            <person name="Maumus F."/>
            <person name="Mayer C."/>
            <person name="Miller J."/>
            <person name="Monier A."/>
            <person name="Salamov A."/>
            <person name="Young J."/>
            <person name="Aguilar M."/>
            <person name="Claverie J.M."/>
            <person name="Frickenhaus S."/>
            <person name="Gonzalez K."/>
            <person name="Herman E.K."/>
            <person name="Lin Y.C."/>
            <person name="Napier J."/>
            <person name="Ogata H."/>
            <person name="Sarno A.F."/>
            <person name="Shmutz J."/>
            <person name="Schroeder D."/>
            <person name="de Vargas C."/>
            <person name="Verret F."/>
            <person name="von Dassow P."/>
            <person name="Valentin K."/>
            <person name="Van de Peer Y."/>
            <person name="Wheeler G."/>
            <person name="Dacks J.B."/>
            <person name="Delwiche C.F."/>
            <person name="Dyhrman S.T."/>
            <person name="Glockner G."/>
            <person name="John U."/>
            <person name="Richards T."/>
            <person name="Worden A.Z."/>
            <person name="Zhang X."/>
            <person name="Grigoriev I.V."/>
            <person name="Allen A.E."/>
            <person name="Bidle K."/>
            <person name="Borodovsky M."/>
            <person name="Bowler C."/>
            <person name="Brownlee C."/>
            <person name="Cock J.M."/>
            <person name="Elias M."/>
            <person name="Gladyshev V.N."/>
            <person name="Groth M."/>
            <person name="Guda C."/>
            <person name="Hadaegh A."/>
            <person name="Iglesias-Rodriguez M.D."/>
            <person name="Jenkins J."/>
            <person name="Jones B.M."/>
            <person name="Lawson T."/>
            <person name="Leese F."/>
            <person name="Lindquist E."/>
            <person name="Lobanov A."/>
            <person name="Lomsadze A."/>
            <person name="Malik S.B."/>
            <person name="Marsh M.E."/>
            <person name="Mackinder L."/>
            <person name="Mock T."/>
            <person name="Mueller-Roeber B."/>
            <person name="Pagarete A."/>
            <person name="Parker M."/>
            <person name="Probert I."/>
            <person name="Quesneville H."/>
            <person name="Raines C."/>
            <person name="Rensing S.A."/>
            <person name="Riano-Pachon D.M."/>
            <person name="Richier S."/>
            <person name="Rokitta S."/>
            <person name="Shiraiwa Y."/>
            <person name="Soanes D.M."/>
            <person name="van der Giezen M."/>
            <person name="Wahlund T.M."/>
            <person name="Williams B."/>
            <person name="Wilson W."/>
            <person name="Wolfe G."/>
            <person name="Wurch L.L."/>
        </authorList>
    </citation>
    <scope>NUCLEOTIDE SEQUENCE</scope>
</reference>
<dbReference type="EnsemblProtists" id="EOD25571">
    <property type="protein sequence ID" value="EOD25571"/>
    <property type="gene ID" value="EMIHUDRAFT_237589"/>
</dbReference>
<proteinExistence type="predicted"/>
<dbReference type="KEGG" id="ehx:EMIHUDRAFT_237589"/>
<dbReference type="HOGENOM" id="CLU_759586_0_0_1"/>
<name>A0A0D3JPY6_EMIH1</name>
<sequence>MPLASARWTDWIAGLGHDAYAYPRWITEQQLLCRCDVTLSPPLRNVTCFDPQLVDWRKSVSRAQSLDWCTAKAWLLEHMPEFDLHFLPNSVTVNATSMLDDVIAFSLMADRAAPWSASVPLATKLTYLLPYAGYRESRQNHRPLFFAKFFALVANATSVGEALGRLIAPNLFVDWAAHVVEHGATRYGSCSAWATFVTYVARAVGGRFLNNHNWVEGLCGEFDPERGCGFNHSAPRGGDSSPARAASIPFTLSPSPVNFASARAAECIGDIGPTLLSQDHEVFAVTWARAEGGAEEEEGGPIIDVGRRTLTDGATPLTPLVWASQLASPAGVPLPGLRVVNRTDHYRCKSTGGIAWQAAVARHAA</sequence>
<dbReference type="PaxDb" id="2903-EOD25571"/>
<accession>A0A0D3JPY6</accession>
<organism evidence="1 2">
    <name type="scientific">Emiliania huxleyi (strain CCMP1516)</name>
    <dbReference type="NCBI Taxonomy" id="280463"/>
    <lineage>
        <taxon>Eukaryota</taxon>
        <taxon>Haptista</taxon>
        <taxon>Haptophyta</taxon>
        <taxon>Prymnesiophyceae</taxon>
        <taxon>Isochrysidales</taxon>
        <taxon>Noelaerhabdaceae</taxon>
        <taxon>Emiliania</taxon>
    </lineage>
</organism>
<dbReference type="RefSeq" id="XP_005778000.1">
    <property type="nucleotide sequence ID" value="XM_005777943.1"/>
</dbReference>
<evidence type="ECO:0008006" key="3">
    <source>
        <dbReference type="Google" id="ProtNLM"/>
    </source>
</evidence>
<evidence type="ECO:0000313" key="1">
    <source>
        <dbReference type="EnsemblProtists" id="EOD25571"/>
    </source>
</evidence>
<dbReference type="AlphaFoldDB" id="A0A0D3JPY6"/>